<dbReference type="InterPro" id="IPR039426">
    <property type="entry name" value="TonB-dep_rcpt-like"/>
</dbReference>
<evidence type="ECO:0000313" key="14">
    <source>
        <dbReference type="Proteomes" id="UP001555786"/>
    </source>
</evidence>
<keyword evidence="10" id="KW-0732">Signal</keyword>
<dbReference type="InterPro" id="IPR036942">
    <property type="entry name" value="Beta-barrel_TonB_sf"/>
</dbReference>
<feature type="domain" description="TonB-dependent receptor plug" evidence="12">
    <location>
        <begin position="44"/>
        <end position="148"/>
    </location>
</feature>
<keyword evidence="13" id="KW-0675">Receptor</keyword>
<dbReference type="Gene3D" id="2.40.170.20">
    <property type="entry name" value="TonB-dependent receptor, beta-barrel domain"/>
    <property type="match status" value="1"/>
</dbReference>
<protein>
    <submittedName>
        <fullName evidence="13">TonB-dependent receptor</fullName>
    </submittedName>
</protein>
<keyword evidence="6 8" id="KW-0472">Membrane</keyword>
<keyword evidence="7 8" id="KW-0998">Cell outer membrane</keyword>
<dbReference type="SUPFAM" id="SSF56935">
    <property type="entry name" value="Porins"/>
    <property type="match status" value="1"/>
</dbReference>
<evidence type="ECO:0000256" key="2">
    <source>
        <dbReference type="ARBA" id="ARBA00022448"/>
    </source>
</evidence>
<evidence type="ECO:0000256" key="3">
    <source>
        <dbReference type="ARBA" id="ARBA00022452"/>
    </source>
</evidence>
<dbReference type="Pfam" id="PF07715">
    <property type="entry name" value="Plug"/>
    <property type="match status" value="1"/>
</dbReference>
<feature type="signal peptide" evidence="10">
    <location>
        <begin position="1"/>
        <end position="20"/>
    </location>
</feature>
<dbReference type="InterPro" id="IPR037066">
    <property type="entry name" value="Plug_dom_sf"/>
</dbReference>
<evidence type="ECO:0000256" key="10">
    <source>
        <dbReference type="SAM" id="SignalP"/>
    </source>
</evidence>
<sequence length="732" mass="79473">MGKISVSAVMFLSVVSPALAQQSQEQPIELDPVTVTASRAERSVSDIPQSVQVIDRQEIDKQLQQSSSASAALAKLVPGFSVSNQTVSGASESYRGRDLLVLVDGVPLSTPLRDVSRILSLIDLNSIERIEMVAGASSLYGAGATGGTVNFITKKAEPGKPRITVNTALRAFTANAVDSVAPELSASISGKAENGLDYVLSGSGYLGRRTYDGSGRELPSDAMLGQGGGDRFGRVNLLAKFGYDFDAGKRLEFSAGWYYFNQTPRYLTAYSPPYARPDFARPYTGESVLEDTKSLSLRYSDKDFALGSLNIVGFYNNIKKRFNYSTFDPIYNNPVYYSFNPADPTSPYNQTTLYSDRGGVNLTIDTPLDTIWQGAKLTWGSDLIFEKTHQTLTNGQDVFTPLQQVTTAAFGQLQVPLTDRLTVRGGVRFEHFALDVDDFTRPAAYTVVASRQYVLPALRVTGGSFTYSKPTFNIGGTFKLTETSEIFGGFSQGFALPDVGAYTRRAGLSTAYACPIARPNCLPAGASVSYASISPEAQIVNNYELGIRGSHDRFKGSLTGFISTSSQGVTFDPITNTISQQKEFIYGGEFTGEYAATDQLTIGTVLGYREGRYDSNKDGKLDSWLPNNRIATPFRGTLYASYVFDNGVSVRVEGEGFSGRDKAIDLKGTRYKIKPGATMNVALSAPVKGGEAYVSVDNLFDTRFQNPTATSVRNLPVYSWGRTVTLGYRKTF</sequence>
<dbReference type="Proteomes" id="UP001555786">
    <property type="component" value="Unassembled WGS sequence"/>
</dbReference>
<feature type="domain" description="TonB-dependent receptor-like beta-barrel" evidence="11">
    <location>
        <begin position="245"/>
        <end position="699"/>
    </location>
</feature>
<gene>
    <name evidence="13" type="ORF">ABXS05_19505</name>
</gene>
<keyword evidence="4 8" id="KW-0812">Transmembrane</keyword>
<dbReference type="EMBL" id="JBFNQD010000006">
    <property type="protein sequence ID" value="MEW9307750.1"/>
    <property type="molecule type" value="Genomic_DNA"/>
</dbReference>
<evidence type="ECO:0000256" key="1">
    <source>
        <dbReference type="ARBA" id="ARBA00004571"/>
    </source>
</evidence>
<keyword evidence="3 8" id="KW-1134">Transmembrane beta strand</keyword>
<dbReference type="Pfam" id="PF00593">
    <property type="entry name" value="TonB_dep_Rec_b-barrel"/>
    <property type="match status" value="1"/>
</dbReference>
<dbReference type="Gene3D" id="2.170.130.10">
    <property type="entry name" value="TonB-dependent receptor, plug domain"/>
    <property type="match status" value="1"/>
</dbReference>
<evidence type="ECO:0000256" key="5">
    <source>
        <dbReference type="ARBA" id="ARBA00023077"/>
    </source>
</evidence>
<evidence type="ECO:0000259" key="11">
    <source>
        <dbReference type="Pfam" id="PF00593"/>
    </source>
</evidence>
<evidence type="ECO:0000256" key="4">
    <source>
        <dbReference type="ARBA" id="ARBA00022692"/>
    </source>
</evidence>
<keyword evidence="2 8" id="KW-0813">Transport</keyword>
<dbReference type="InterPro" id="IPR000531">
    <property type="entry name" value="Beta-barrel_TonB"/>
</dbReference>
<name>A0ABV3PQ35_9HYPH</name>
<comment type="subcellular location">
    <subcellularLocation>
        <location evidence="1 8">Cell outer membrane</location>
        <topology evidence="1 8">Multi-pass membrane protein</topology>
    </subcellularLocation>
</comment>
<evidence type="ECO:0000256" key="8">
    <source>
        <dbReference type="PROSITE-ProRule" id="PRU01360"/>
    </source>
</evidence>
<proteinExistence type="inferred from homology"/>
<dbReference type="PANTHER" id="PTHR30069:SF42">
    <property type="entry name" value="FERRIC AEROBACTIN RECEPTOR"/>
    <property type="match status" value="1"/>
</dbReference>
<evidence type="ECO:0000256" key="6">
    <source>
        <dbReference type="ARBA" id="ARBA00023136"/>
    </source>
</evidence>
<dbReference type="PROSITE" id="PS52016">
    <property type="entry name" value="TONB_DEPENDENT_REC_3"/>
    <property type="match status" value="1"/>
</dbReference>
<comment type="similarity">
    <text evidence="8 9">Belongs to the TonB-dependent receptor family.</text>
</comment>
<accession>A0ABV3PQ35</accession>
<evidence type="ECO:0000313" key="13">
    <source>
        <dbReference type="EMBL" id="MEW9307750.1"/>
    </source>
</evidence>
<comment type="caution">
    <text evidence="13">The sequence shown here is derived from an EMBL/GenBank/DDBJ whole genome shotgun (WGS) entry which is preliminary data.</text>
</comment>
<keyword evidence="14" id="KW-1185">Reference proteome</keyword>
<organism evidence="13 14">
    <name type="scientific">Labrys neptuniae</name>
    <dbReference type="NCBI Taxonomy" id="376174"/>
    <lineage>
        <taxon>Bacteria</taxon>
        <taxon>Pseudomonadati</taxon>
        <taxon>Pseudomonadota</taxon>
        <taxon>Alphaproteobacteria</taxon>
        <taxon>Hyphomicrobiales</taxon>
        <taxon>Xanthobacteraceae</taxon>
        <taxon>Labrys</taxon>
    </lineage>
</organism>
<evidence type="ECO:0000256" key="7">
    <source>
        <dbReference type="ARBA" id="ARBA00023237"/>
    </source>
</evidence>
<reference evidence="13 14" key="1">
    <citation type="submission" date="2024-07" db="EMBL/GenBank/DDBJ databases">
        <title>Description of Labrys sedimenti sp. nov., isolated from a diclofenac-degrading enrichment culture.</title>
        <authorList>
            <person name="Tancsics A."/>
            <person name="Csepanyi A."/>
        </authorList>
    </citation>
    <scope>NUCLEOTIDE SEQUENCE [LARGE SCALE GENOMIC DNA]</scope>
    <source>
        <strain evidence="13 14">LMG 23578</strain>
    </source>
</reference>
<dbReference type="PANTHER" id="PTHR30069">
    <property type="entry name" value="TONB-DEPENDENT OUTER MEMBRANE RECEPTOR"/>
    <property type="match status" value="1"/>
</dbReference>
<keyword evidence="5 9" id="KW-0798">TonB box</keyword>
<evidence type="ECO:0000259" key="12">
    <source>
        <dbReference type="Pfam" id="PF07715"/>
    </source>
</evidence>
<dbReference type="RefSeq" id="WP_311932841.1">
    <property type="nucleotide sequence ID" value="NZ_JAVSCS010000002.1"/>
</dbReference>
<feature type="chain" id="PRO_5045847273" evidence="10">
    <location>
        <begin position="21"/>
        <end position="732"/>
    </location>
</feature>
<evidence type="ECO:0000256" key="9">
    <source>
        <dbReference type="RuleBase" id="RU003357"/>
    </source>
</evidence>
<dbReference type="InterPro" id="IPR012910">
    <property type="entry name" value="Plug_dom"/>
</dbReference>